<feature type="region of interest" description="Disordered" evidence="6">
    <location>
        <begin position="578"/>
        <end position="599"/>
    </location>
</feature>
<evidence type="ECO:0000259" key="8">
    <source>
        <dbReference type="PROSITE" id="PS51194"/>
    </source>
</evidence>
<protein>
    <recommendedName>
        <fullName evidence="12">RNA helicase</fullName>
    </recommendedName>
</protein>
<feature type="region of interest" description="Disordered" evidence="6">
    <location>
        <begin position="769"/>
        <end position="822"/>
    </location>
</feature>
<dbReference type="CDD" id="cd18787">
    <property type="entry name" value="SF2_C_DEAD"/>
    <property type="match status" value="1"/>
</dbReference>
<feature type="compositionally biased region" description="Acidic residues" evidence="6">
    <location>
        <begin position="11"/>
        <end position="40"/>
    </location>
</feature>
<dbReference type="InterPro" id="IPR001650">
    <property type="entry name" value="Helicase_C-like"/>
</dbReference>
<dbReference type="GO" id="GO:0016787">
    <property type="term" value="F:hydrolase activity"/>
    <property type="evidence" value="ECO:0007669"/>
    <property type="project" value="UniProtKB-KW"/>
</dbReference>
<dbReference type="InterPro" id="IPR000629">
    <property type="entry name" value="RNA-helicase_DEAD-box_CS"/>
</dbReference>
<dbReference type="SUPFAM" id="SSF52540">
    <property type="entry name" value="P-loop containing nucleoside triphosphate hydrolases"/>
    <property type="match status" value="2"/>
</dbReference>
<gene>
    <name evidence="10" type="ORF">KFE25_000876</name>
</gene>
<evidence type="ECO:0000256" key="4">
    <source>
        <dbReference type="ARBA" id="ARBA00022840"/>
    </source>
</evidence>
<dbReference type="EMBL" id="JAGTXO010000006">
    <property type="protein sequence ID" value="KAG8467560.1"/>
    <property type="molecule type" value="Genomic_DNA"/>
</dbReference>
<dbReference type="Proteomes" id="UP000751190">
    <property type="component" value="Unassembled WGS sequence"/>
</dbReference>
<dbReference type="InterPro" id="IPR027417">
    <property type="entry name" value="P-loop_NTPase"/>
</dbReference>
<feature type="region of interest" description="Disordered" evidence="6">
    <location>
        <begin position="618"/>
        <end position="680"/>
    </location>
</feature>
<dbReference type="InterPro" id="IPR033517">
    <property type="entry name" value="DDX54/DBP10_DEAD-box_helicase"/>
</dbReference>
<dbReference type="Pfam" id="PF00270">
    <property type="entry name" value="DEAD"/>
    <property type="match status" value="1"/>
</dbReference>
<keyword evidence="1" id="KW-0547">Nucleotide-binding</keyword>
<dbReference type="Gene3D" id="3.40.50.300">
    <property type="entry name" value="P-loop containing nucleotide triphosphate hydrolases"/>
    <property type="match status" value="2"/>
</dbReference>
<evidence type="ECO:0000259" key="9">
    <source>
        <dbReference type="PROSITE" id="PS51195"/>
    </source>
</evidence>
<evidence type="ECO:0000313" key="10">
    <source>
        <dbReference type="EMBL" id="KAG8467560.1"/>
    </source>
</evidence>
<comment type="caution">
    <text evidence="10">The sequence shown here is derived from an EMBL/GenBank/DDBJ whole genome shotgun (WGS) entry which is preliminary data.</text>
</comment>
<feature type="compositionally biased region" description="Low complexity" evidence="6">
    <location>
        <begin position="650"/>
        <end position="661"/>
    </location>
</feature>
<evidence type="ECO:0000256" key="2">
    <source>
        <dbReference type="ARBA" id="ARBA00022801"/>
    </source>
</evidence>
<feature type="compositionally biased region" description="Gly residues" evidence="6">
    <location>
        <begin position="866"/>
        <end position="927"/>
    </location>
</feature>
<dbReference type="OMA" id="HHAEFLY"/>
<dbReference type="GO" id="GO:0005524">
    <property type="term" value="F:ATP binding"/>
    <property type="evidence" value="ECO:0007669"/>
    <property type="project" value="UniProtKB-KW"/>
</dbReference>
<keyword evidence="3" id="KW-0347">Helicase</keyword>
<sequence>MAPPRRRREEVSDEEEEEELVREDDEEEAEPIDDLDDAEPVLDFAQLDDDDDDDDGTAAEERLLKKRRKQGGFQAMDLSKPVFQALMRKGYRLPTPIQRKAIPLILTGRDVVAMARTGSGKTAAFLVPMFERLKAHASTVGVRGVVLSPTRELALQTLKFAKELGRFLAPPLELCLLVGGDSIEDQFDLLARNPDVLIATPGRLMHHLLEAELSLARCEYAVFDEADRLFELGFAVQLHEVLRRMPERRQTVLVSATMPAALAEFARAGLKEPEMVRLDAERRLSDALALAFFAVRPAEKPAALLWLMQAVLQPTDQAIIFVATRHHVDFVSLLLGAIGVPVSAVYGTMDPAARKINLAKFRAAKTRALVVTDVAARGLDIPMLDVVVNYDFPPKPKLFVHRSGRTARAGRAGTSFSFAQPDELPYVVDLQLALGRSVLAADGAPAPEPGMPALDPRVAHIGSFPKLALAPAAERVETLLNESDELWAAHRASTNAYKLYQKTRPSASPHSAARAKQLAPKTVAIHPMLLSLVDARTELVRDSFLTKLAAFRPPSSIIEQSAKGAAAFASTPAGLLERGAQQQAKASEHIQRSNAARKRAQDVAARRALAIGAAAADVDNDCGDDNDGGDDNDCGDDNDGGDGDGDTDGPDAGARAPASRARGGGQRRGAEAAAAGRKRKASVLHADRFRDTAYFLPSTKLDAEGADESFAVHTDAREAQIASAVLDLVDDEKVGTDARNRTRWDARKKKYVRERIGVAQLLSESGKAKAARQKGAGSKGAKKESGALYSAWTKREQRRIQAPGEEEDLSRAGDKPRVGFKGRWYKAPVPNASVKSELKPLAKISKDRKLAAKKLSMFHLRQKRGGASGGRGGGGRGGGGRGGGGRGGGGRGGGGRGGGGGGGRGGGGRGGGSGRGRGGGRGGGRGR</sequence>
<dbReference type="GO" id="GO:0003676">
    <property type="term" value="F:nucleic acid binding"/>
    <property type="evidence" value="ECO:0007669"/>
    <property type="project" value="InterPro"/>
</dbReference>
<evidence type="ECO:0000256" key="1">
    <source>
        <dbReference type="ARBA" id="ARBA00022741"/>
    </source>
</evidence>
<dbReference type="InterPro" id="IPR014014">
    <property type="entry name" value="RNA_helicase_DEAD_Q_motif"/>
</dbReference>
<dbReference type="InterPro" id="IPR011545">
    <property type="entry name" value="DEAD/DEAH_box_helicase_dom"/>
</dbReference>
<dbReference type="PANTHER" id="PTHR47959">
    <property type="entry name" value="ATP-DEPENDENT RNA HELICASE RHLE-RELATED"/>
    <property type="match status" value="1"/>
</dbReference>
<keyword evidence="2" id="KW-0378">Hydrolase</keyword>
<dbReference type="PROSITE" id="PS51195">
    <property type="entry name" value="Q_MOTIF"/>
    <property type="match status" value="1"/>
</dbReference>
<feature type="short sequence motif" description="Q motif" evidence="5">
    <location>
        <begin position="71"/>
        <end position="99"/>
    </location>
</feature>
<dbReference type="GO" id="GO:0003724">
    <property type="term" value="F:RNA helicase activity"/>
    <property type="evidence" value="ECO:0007669"/>
    <property type="project" value="InterPro"/>
</dbReference>
<evidence type="ECO:0000313" key="11">
    <source>
        <dbReference type="Proteomes" id="UP000751190"/>
    </source>
</evidence>
<organism evidence="10 11">
    <name type="scientific">Diacronema lutheri</name>
    <name type="common">Unicellular marine alga</name>
    <name type="synonym">Monochrysis lutheri</name>
    <dbReference type="NCBI Taxonomy" id="2081491"/>
    <lineage>
        <taxon>Eukaryota</taxon>
        <taxon>Haptista</taxon>
        <taxon>Haptophyta</taxon>
        <taxon>Pavlovophyceae</taxon>
        <taxon>Pavlovales</taxon>
        <taxon>Pavlovaceae</taxon>
        <taxon>Diacronema</taxon>
    </lineage>
</organism>
<feature type="region of interest" description="Disordered" evidence="6">
    <location>
        <begin position="1"/>
        <end position="40"/>
    </location>
</feature>
<dbReference type="GO" id="GO:0005829">
    <property type="term" value="C:cytosol"/>
    <property type="evidence" value="ECO:0007669"/>
    <property type="project" value="TreeGrafter"/>
</dbReference>
<feature type="region of interest" description="Disordered" evidence="6">
    <location>
        <begin position="853"/>
        <end position="927"/>
    </location>
</feature>
<dbReference type="PROSITE" id="PS51192">
    <property type="entry name" value="HELICASE_ATP_BIND_1"/>
    <property type="match status" value="1"/>
</dbReference>
<dbReference type="PANTHER" id="PTHR47959:SF8">
    <property type="entry name" value="RNA HELICASE"/>
    <property type="match status" value="1"/>
</dbReference>
<proteinExistence type="predicted"/>
<accession>A0A8J5XY29</accession>
<feature type="compositionally biased region" description="Acidic residues" evidence="6">
    <location>
        <begin position="618"/>
        <end position="649"/>
    </location>
</feature>
<dbReference type="CDD" id="cd17959">
    <property type="entry name" value="DEADc_DDX54"/>
    <property type="match status" value="1"/>
</dbReference>
<evidence type="ECO:0000256" key="3">
    <source>
        <dbReference type="ARBA" id="ARBA00022806"/>
    </source>
</evidence>
<dbReference type="AlphaFoldDB" id="A0A8J5XY29"/>
<evidence type="ECO:0000256" key="6">
    <source>
        <dbReference type="SAM" id="MobiDB-lite"/>
    </source>
</evidence>
<name>A0A8J5XY29_DIALT</name>
<dbReference type="SMART" id="SM00487">
    <property type="entry name" value="DEXDc"/>
    <property type="match status" value="1"/>
</dbReference>
<keyword evidence="11" id="KW-1185">Reference proteome</keyword>
<dbReference type="PROSITE" id="PS00039">
    <property type="entry name" value="DEAD_ATP_HELICASE"/>
    <property type="match status" value="1"/>
</dbReference>
<feature type="domain" description="DEAD-box RNA helicase Q" evidence="9">
    <location>
        <begin position="71"/>
        <end position="99"/>
    </location>
</feature>
<evidence type="ECO:0000259" key="7">
    <source>
        <dbReference type="PROSITE" id="PS51192"/>
    </source>
</evidence>
<dbReference type="InterPro" id="IPR050079">
    <property type="entry name" value="DEAD_box_RNA_helicase"/>
</dbReference>
<dbReference type="PROSITE" id="PS51194">
    <property type="entry name" value="HELICASE_CTER"/>
    <property type="match status" value="1"/>
</dbReference>
<keyword evidence="4" id="KW-0067">ATP-binding</keyword>
<dbReference type="OrthoDB" id="10261375at2759"/>
<feature type="domain" description="Helicase ATP-binding" evidence="7">
    <location>
        <begin position="102"/>
        <end position="276"/>
    </location>
</feature>
<feature type="domain" description="Helicase C-terminal" evidence="8">
    <location>
        <begin position="303"/>
        <end position="452"/>
    </location>
</feature>
<dbReference type="SMART" id="SM00490">
    <property type="entry name" value="HELICc"/>
    <property type="match status" value="1"/>
</dbReference>
<evidence type="ECO:0000256" key="5">
    <source>
        <dbReference type="PROSITE-ProRule" id="PRU00552"/>
    </source>
</evidence>
<reference evidence="10" key="1">
    <citation type="submission" date="2021-05" db="EMBL/GenBank/DDBJ databases">
        <title>The genome of the haptophyte Pavlova lutheri (Diacronema luteri, Pavlovales) - a model for lipid biosynthesis in eukaryotic algae.</title>
        <authorList>
            <person name="Hulatt C.J."/>
            <person name="Posewitz M.C."/>
        </authorList>
    </citation>
    <scope>NUCLEOTIDE SEQUENCE</scope>
    <source>
        <strain evidence="10">NIVA-4/92</strain>
    </source>
</reference>
<dbReference type="InterPro" id="IPR014001">
    <property type="entry name" value="Helicase_ATP-bd"/>
</dbReference>
<evidence type="ECO:0008006" key="12">
    <source>
        <dbReference type="Google" id="ProtNLM"/>
    </source>
</evidence>
<dbReference type="Pfam" id="PF00271">
    <property type="entry name" value="Helicase_C"/>
    <property type="match status" value="1"/>
</dbReference>